<keyword evidence="1" id="KW-0378">Hydrolase</keyword>
<dbReference type="Pfam" id="PF00657">
    <property type="entry name" value="Lipase_GDSL"/>
    <property type="match status" value="1"/>
</dbReference>
<evidence type="ECO:0000313" key="4">
    <source>
        <dbReference type="Proteomes" id="UP000242474"/>
    </source>
</evidence>
<name>A0A2G5BHU4_COERN</name>
<protein>
    <submittedName>
        <fullName evidence="3">Uncharacterized protein</fullName>
    </submittedName>
</protein>
<organism evidence="3 4">
    <name type="scientific">Coemansia reversa (strain ATCC 12441 / NRRL 1564)</name>
    <dbReference type="NCBI Taxonomy" id="763665"/>
    <lineage>
        <taxon>Eukaryota</taxon>
        <taxon>Fungi</taxon>
        <taxon>Fungi incertae sedis</taxon>
        <taxon>Zoopagomycota</taxon>
        <taxon>Kickxellomycotina</taxon>
        <taxon>Kickxellomycetes</taxon>
        <taxon>Kickxellales</taxon>
        <taxon>Kickxellaceae</taxon>
        <taxon>Coemansia</taxon>
    </lineage>
</organism>
<reference evidence="3 4" key="1">
    <citation type="journal article" date="2015" name="Genome Biol. Evol.">
        <title>Phylogenomic analyses indicate that early fungi evolved digesting cell walls of algal ancestors of land plants.</title>
        <authorList>
            <person name="Chang Y."/>
            <person name="Wang S."/>
            <person name="Sekimoto S."/>
            <person name="Aerts A.L."/>
            <person name="Choi C."/>
            <person name="Clum A."/>
            <person name="LaButti K.M."/>
            <person name="Lindquist E.A."/>
            <person name="Yee Ngan C."/>
            <person name="Ohm R.A."/>
            <person name="Salamov A.A."/>
            <person name="Grigoriev I.V."/>
            <person name="Spatafora J.W."/>
            <person name="Berbee M.L."/>
        </authorList>
    </citation>
    <scope>NUCLEOTIDE SEQUENCE [LARGE SCALE GENOMIC DNA]</scope>
    <source>
        <strain evidence="3 4">NRRL 1564</strain>
    </source>
</reference>
<evidence type="ECO:0000313" key="3">
    <source>
        <dbReference type="EMBL" id="PIA18565.1"/>
    </source>
</evidence>
<dbReference type="Proteomes" id="UP000242474">
    <property type="component" value="Unassembled WGS sequence"/>
</dbReference>
<sequence length="354" mass="39095">MRLFIPVVSIFVTAIANVHAVAIRATDKPKLYIFGDSLSDIGTLKQLTLGLVPAAPYWKGRFSSGPVWNEYLSLLLNYGLYNKAIGGSTSDNKHSTLIDVLGIHLPSSQDQINYFKFIRPLYKKDDTRDQDIAILEIGANDFFADKTEIFDGSLTVSNFTTTLSTTVVDQLEQLRKIGFKNIIVANMAAIQYTPMATQDNQREITDTIVTIYNAQLKSKANAWAKNAEDLSLFTIADIGKFVEVTVNSNSIIKALGLTNVTGACLDTLDTSSAASIINSCMNDVSESVCTDPSKFYFFDDVHPSERVQRLYGYYSWKEIIALKEGESYEPTEANLLSLINTYNLGTTAPKPATI</sequence>
<evidence type="ECO:0000256" key="2">
    <source>
        <dbReference type="SAM" id="SignalP"/>
    </source>
</evidence>
<accession>A0A2G5BHU4</accession>
<dbReference type="GO" id="GO:0016788">
    <property type="term" value="F:hydrolase activity, acting on ester bonds"/>
    <property type="evidence" value="ECO:0007669"/>
    <property type="project" value="InterPro"/>
</dbReference>
<dbReference type="PANTHER" id="PTHR45648:SF22">
    <property type="entry name" value="GDSL LIPASE_ACYLHYDROLASE FAMILY PROTEIN (AFU_ORTHOLOGUE AFUA_4G14700)"/>
    <property type="match status" value="1"/>
</dbReference>
<dbReference type="InterPro" id="IPR051058">
    <property type="entry name" value="GDSL_Est/Lipase"/>
</dbReference>
<dbReference type="SUPFAM" id="SSF52266">
    <property type="entry name" value="SGNH hydrolase"/>
    <property type="match status" value="1"/>
</dbReference>
<evidence type="ECO:0000256" key="1">
    <source>
        <dbReference type="ARBA" id="ARBA00022801"/>
    </source>
</evidence>
<dbReference type="EMBL" id="KZ303489">
    <property type="protein sequence ID" value="PIA18565.1"/>
    <property type="molecule type" value="Genomic_DNA"/>
</dbReference>
<dbReference type="InterPro" id="IPR036514">
    <property type="entry name" value="SGNH_hydro_sf"/>
</dbReference>
<keyword evidence="4" id="KW-1185">Reference proteome</keyword>
<gene>
    <name evidence="3" type="ORF">COEREDRAFT_13647</name>
</gene>
<dbReference type="CDD" id="cd01846">
    <property type="entry name" value="fatty_acyltransferase_like"/>
    <property type="match status" value="1"/>
</dbReference>
<feature type="signal peptide" evidence="2">
    <location>
        <begin position="1"/>
        <end position="20"/>
    </location>
</feature>
<dbReference type="AlphaFoldDB" id="A0A2G5BHU4"/>
<keyword evidence="2" id="KW-0732">Signal</keyword>
<dbReference type="Gene3D" id="3.40.50.1110">
    <property type="entry name" value="SGNH hydrolase"/>
    <property type="match status" value="1"/>
</dbReference>
<dbReference type="PANTHER" id="PTHR45648">
    <property type="entry name" value="GDSL LIPASE/ACYLHYDROLASE FAMILY PROTEIN (AFU_ORTHOLOGUE AFUA_4G14700)"/>
    <property type="match status" value="1"/>
</dbReference>
<dbReference type="OrthoDB" id="1600564at2759"/>
<dbReference type="InterPro" id="IPR001087">
    <property type="entry name" value="GDSL"/>
</dbReference>
<proteinExistence type="predicted"/>
<dbReference type="STRING" id="763665.A0A2G5BHU4"/>
<feature type="chain" id="PRO_5013559140" evidence="2">
    <location>
        <begin position="21"/>
        <end position="354"/>
    </location>
</feature>